<dbReference type="AlphaFoldDB" id="M1DXR4"/>
<proteinExistence type="predicted"/>
<dbReference type="InParanoid" id="M1DXR4"/>
<evidence type="ECO:0000313" key="2">
    <source>
        <dbReference type="Proteomes" id="UP000011115"/>
    </source>
</evidence>
<dbReference type="Proteomes" id="UP000011115">
    <property type="component" value="Unassembled WGS sequence"/>
</dbReference>
<evidence type="ECO:0000313" key="1">
    <source>
        <dbReference type="EnsemblPlants" id="PGSC0003DMT400096121"/>
    </source>
</evidence>
<keyword evidence="2" id="KW-1185">Reference proteome</keyword>
<dbReference type="Gramene" id="PGSC0003DMT400096121">
    <property type="protein sequence ID" value="PGSC0003DMT400096121"/>
    <property type="gene ID" value="PGSC0003DMG400045692"/>
</dbReference>
<reference evidence="2" key="1">
    <citation type="journal article" date="2011" name="Nature">
        <title>Genome sequence and analysis of the tuber crop potato.</title>
        <authorList>
            <consortium name="The Potato Genome Sequencing Consortium"/>
        </authorList>
    </citation>
    <scope>NUCLEOTIDE SEQUENCE [LARGE SCALE GENOMIC DNA]</scope>
    <source>
        <strain evidence="2">cv. DM1-3 516 R44</strain>
    </source>
</reference>
<accession>M1DXR4</accession>
<dbReference type="HOGENOM" id="CLU_2745015_0_0_1"/>
<dbReference type="EnsemblPlants" id="PGSC0003DMT400096121">
    <property type="protein sequence ID" value="PGSC0003DMT400096121"/>
    <property type="gene ID" value="PGSC0003DMG400045692"/>
</dbReference>
<protein>
    <submittedName>
        <fullName evidence="1">Uncharacterized protein</fullName>
    </submittedName>
</protein>
<name>M1DXR4_SOLTU</name>
<reference evidence="1" key="2">
    <citation type="submission" date="2015-06" db="UniProtKB">
        <authorList>
            <consortium name="EnsemblPlants"/>
        </authorList>
    </citation>
    <scope>IDENTIFICATION</scope>
    <source>
        <strain evidence="1">DM1-3 516 R44</strain>
    </source>
</reference>
<organism evidence="1 2">
    <name type="scientific">Solanum tuberosum</name>
    <name type="common">Potato</name>
    <dbReference type="NCBI Taxonomy" id="4113"/>
    <lineage>
        <taxon>Eukaryota</taxon>
        <taxon>Viridiplantae</taxon>
        <taxon>Streptophyta</taxon>
        <taxon>Embryophyta</taxon>
        <taxon>Tracheophyta</taxon>
        <taxon>Spermatophyta</taxon>
        <taxon>Magnoliopsida</taxon>
        <taxon>eudicotyledons</taxon>
        <taxon>Gunneridae</taxon>
        <taxon>Pentapetalae</taxon>
        <taxon>asterids</taxon>
        <taxon>lamiids</taxon>
        <taxon>Solanales</taxon>
        <taxon>Solanaceae</taxon>
        <taxon>Solanoideae</taxon>
        <taxon>Solaneae</taxon>
        <taxon>Solanum</taxon>
    </lineage>
</organism>
<dbReference type="PaxDb" id="4113-PGSC0003DMT400096121"/>
<sequence length="71" mass="7556">MISPFHGPCEATVKDHGRLNGLWSFTRTVKRANHVQGPPQASPISHSNAMVDTLRISGSEGSPDVPSVPPP</sequence>